<comment type="pathway">
    <text evidence="2">Cell wall biogenesis; peptidoglycan recycling.</text>
</comment>
<dbReference type="PANTHER" id="PTHR30605:SF0">
    <property type="entry name" value="ANHYDRO-N-ACETYLMURAMIC ACID KINASE"/>
    <property type="match status" value="1"/>
</dbReference>
<dbReference type="HAMAP" id="MF_01270">
    <property type="entry name" value="AnhMurNAc_kinase"/>
    <property type="match status" value="1"/>
</dbReference>
<proteinExistence type="inferred from homology"/>
<dbReference type="Proteomes" id="UP001595796">
    <property type="component" value="Unassembled WGS sequence"/>
</dbReference>
<dbReference type="EC" id="2.7.1.170" evidence="2"/>
<evidence type="ECO:0000313" key="4">
    <source>
        <dbReference type="Proteomes" id="UP001595796"/>
    </source>
</evidence>
<keyword evidence="2 3" id="KW-0808">Transferase</keyword>
<dbReference type="NCBIfam" id="NF007141">
    <property type="entry name" value="PRK09585.1-5"/>
    <property type="match status" value="1"/>
</dbReference>
<dbReference type="EMBL" id="JBHSJF010000006">
    <property type="protein sequence ID" value="MFC5068991.1"/>
    <property type="molecule type" value="Genomic_DNA"/>
</dbReference>
<name>A0ABV9Z4D7_9HYPH</name>
<dbReference type="PANTHER" id="PTHR30605">
    <property type="entry name" value="ANHYDRO-N-ACETYLMURAMIC ACID KINASE"/>
    <property type="match status" value="1"/>
</dbReference>
<sequence length="368" mass="38493">MRALGMMSGTSLDGIDLAVLETDGETIAAFGPVASFHYDGHQAERALIFGAMEDAAGLTDRAARPGRLVDAEAAVTRLNTEAILAFLKTAGSVDVIGFHGQTVVHRPEIGLTVQLGDGWALARAAGVPVVFDFRAADMAIGGQGAPFVPVFHRALVKALDVPGPVAVLNLGGVANVTYLDGDAEPVGCDVGPANALLDDFMLTRTGQPFDADSAAANAGKADETAIAGLLKHGFFDQPPPKSLDRNAFRRWVSERLPLDRMSVEDGAATLTAFTAAATMRILPHLPRRPMTWIVVGGGARNPAMMRMLAERLAPAGVLTGGEVGWSSDHVEAQAFAFLAVRSLRGLPLSFPWTTGVPQPTTGGVICLP</sequence>
<comment type="caution">
    <text evidence="3">The sequence shown here is derived from an EMBL/GenBank/DDBJ whole genome shotgun (WGS) entry which is preliminary data.</text>
</comment>
<keyword evidence="2" id="KW-0547">Nucleotide-binding</keyword>
<dbReference type="Gene3D" id="3.30.420.40">
    <property type="match status" value="2"/>
</dbReference>
<comment type="function">
    <text evidence="2">Catalyzes the specific phosphorylation of 1,6-anhydro-N-acetylmuramic acid (anhMurNAc) with the simultaneous cleavage of the 1,6-anhydro ring, generating MurNAc-6-P. Is required for the utilization of anhMurNAc either imported from the medium or derived from its own cell wall murein, and thus plays a role in cell wall recycling.</text>
</comment>
<evidence type="ECO:0000256" key="2">
    <source>
        <dbReference type="HAMAP-Rule" id="MF_01270"/>
    </source>
</evidence>
<reference evidence="4" key="1">
    <citation type="journal article" date="2019" name="Int. J. Syst. Evol. Microbiol.">
        <title>The Global Catalogue of Microorganisms (GCM) 10K type strain sequencing project: providing services to taxonomists for standard genome sequencing and annotation.</title>
        <authorList>
            <consortium name="The Broad Institute Genomics Platform"/>
            <consortium name="The Broad Institute Genome Sequencing Center for Infectious Disease"/>
            <person name="Wu L."/>
            <person name="Ma J."/>
        </authorList>
    </citation>
    <scope>NUCLEOTIDE SEQUENCE [LARGE SCALE GENOMIC DNA]</scope>
    <source>
        <strain evidence="4">CGMCC 1.16444</strain>
    </source>
</reference>
<evidence type="ECO:0000256" key="1">
    <source>
        <dbReference type="ARBA" id="ARBA00023277"/>
    </source>
</evidence>
<comment type="catalytic activity">
    <reaction evidence="2">
        <text>1,6-anhydro-N-acetyl-beta-muramate + ATP + H2O = N-acetyl-D-muramate 6-phosphate + ADP + H(+)</text>
        <dbReference type="Rhea" id="RHEA:24952"/>
        <dbReference type="ChEBI" id="CHEBI:15377"/>
        <dbReference type="ChEBI" id="CHEBI:15378"/>
        <dbReference type="ChEBI" id="CHEBI:30616"/>
        <dbReference type="ChEBI" id="CHEBI:58690"/>
        <dbReference type="ChEBI" id="CHEBI:58722"/>
        <dbReference type="ChEBI" id="CHEBI:456216"/>
        <dbReference type="EC" id="2.7.1.170"/>
    </reaction>
</comment>
<protein>
    <recommendedName>
        <fullName evidence="2">Anhydro-N-acetylmuramic acid kinase</fullName>
        <ecNumber evidence="2">2.7.1.170</ecNumber>
    </recommendedName>
    <alternativeName>
        <fullName evidence="2">AnhMurNAc kinase</fullName>
    </alternativeName>
</protein>
<feature type="binding site" evidence="2">
    <location>
        <begin position="9"/>
        <end position="16"/>
    </location>
    <ligand>
        <name>ATP</name>
        <dbReference type="ChEBI" id="CHEBI:30616"/>
    </ligand>
</feature>
<organism evidence="3 4">
    <name type="scientific">Flaviflagellibacter deserti</name>
    <dbReference type="NCBI Taxonomy" id="2267266"/>
    <lineage>
        <taxon>Bacteria</taxon>
        <taxon>Pseudomonadati</taxon>
        <taxon>Pseudomonadota</taxon>
        <taxon>Alphaproteobacteria</taxon>
        <taxon>Hyphomicrobiales</taxon>
        <taxon>Flaviflagellibacter</taxon>
    </lineage>
</organism>
<keyword evidence="2 3" id="KW-0418">Kinase</keyword>
<dbReference type="SUPFAM" id="SSF53067">
    <property type="entry name" value="Actin-like ATPase domain"/>
    <property type="match status" value="1"/>
</dbReference>
<gene>
    <name evidence="2" type="primary">anmK</name>
    <name evidence="3" type="ORF">ACFPFW_13320</name>
</gene>
<dbReference type="RefSeq" id="WP_114956789.1">
    <property type="nucleotide sequence ID" value="NZ_JBHSJF010000006.1"/>
</dbReference>
<evidence type="ECO:0000313" key="3">
    <source>
        <dbReference type="EMBL" id="MFC5068991.1"/>
    </source>
</evidence>
<dbReference type="InterPro" id="IPR043129">
    <property type="entry name" value="ATPase_NBD"/>
</dbReference>
<accession>A0ABV9Z4D7</accession>
<dbReference type="Pfam" id="PF03702">
    <property type="entry name" value="AnmK"/>
    <property type="match status" value="1"/>
</dbReference>
<keyword evidence="1 2" id="KW-0119">Carbohydrate metabolism</keyword>
<dbReference type="GO" id="GO:0016301">
    <property type="term" value="F:kinase activity"/>
    <property type="evidence" value="ECO:0007669"/>
    <property type="project" value="UniProtKB-KW"/>
</dbReference>
<comment type="pathway">
    <text evidence="2">Amino-sugar metabolism; 1,6-anhydro-N-acetylmuramate degradation.</text>
</comment>
<keyword evidence="4" id="KW-1185">Reference proteome</keyword>
<dbReference type="InterPro" id="IPR005338">
    <property type="entry name" value="Anhydro_N_Ac-Mur_kinase"/>
</dbReference>
<comment type="similarity">
    <text evidence="2">Belongs to the anhydro-N-acetylmuramic acid kinase family.</text>
</comment>
<keyword evidence="2" id="KW-0067">ATP-binding</keyword>